<comment type="subunit">
    <text evidence="5 10">Heterodimer of LeuC and LeuD.</text>
</comment>
<dbReference type="GO" id="GO:0009098">
    <property type="term" value="P:L-leucine biosynthetic process"/>
    <property type="evidence" value="ECO:0007669"/>
    <property type="project" value="UniProtKB-UniRule"/>
</dbReference>
<evidence type="ECO:0000256" key="7">
    <source>
        <dbReference type="ARBA" id="ARBA00022605"/>
    </source>
</evidence>
<dbReference type="InterPro" id="IPR050075">
    <property type="entry name" value="LeuD"/>
</dbReference>
<evidence type="ECO:0000256" key="5">
    <source>
        <dbReference type="ARBA" id="ARBA00011271"/>
    </source>
</evidence>
<dbReference type="RefSeq" id="WP_105483069.1">
    <property type="nucleotide sequence ID" value="NZ_NIGF01000004.1"/>
</dbReference>
<dbReference type="OrthoDB" id="9777465at2"/>
<dbReference type="HAMAP" id="MF_01031">
    <property type="entry name" value="LeuD_type1"/>
    <property type="match status" value="1"/>
</dbReference>
<proteinExistence type="inferred from homology"/>
<keyword evidence="6 10" id="KW-0432">Leucine biosynthesis</keyword>
<dbReference type="PANTHER" id="PTHR43345">
    <property type="entry name" value="3-ISOPROPYLMALATE DEHYDRATASE SMALL SUBUNIT 2-RELATED-RELATED"/>
    <property type="match status" value="1"/>
</dbReference>
<dbReference type="CDD" id="cd01577">
    <property type="entry name" value="IPMI_Swivel"/>
    <property type="match status" value="1"/>
</dbReference>
<organism evidence="12 13">
    <name type="scientific">Abditibacterium utsteinense</name>
    <dbReference type="NCBI Taxonomy" id="1960156"/>
    <lineage>
        <taxon>Bacteria</taxon>
        <taxon>Pseudomonadati</taxon>
        <taxon>Abditibacteriota</taxon>
        <taxon>Abditibacteriia</taxon>
        <taxon>Abditibacteriales</taxon>
        <taxon>Abditibacteriaceae</taxon>
        <taxon>Abditibacterium</taxon>
    </lineage>
</organism>
<dbReference type="UniPathway" id="UPA00048">
    <property type="reaction ID" value="UER00071"/>
</dbReference>
<evidence type="ECO:0000256" key="6">
    <source>
        <dbReference type="ARBA" id="ARBA00022430"/>
    </source>
</evidence>
<dbReference type="InterPro" id="IPR033940">
    <property type="entry name" value="IPMI_Swivel"/>
</dbReference>
<comment type="pathway">
    <text evidence="3 10">Amino-acid biosynthesis; L-leucine biosynthesis; L-leucine from 3-methyl-2-oxobutanoate: step 2/4.</text>
</comment>
<evidence type="ECO:0000313" key="12">
    <source>
        <dbReference type="EMBL" id="PQV64703.1"/>
    </source>
</evidence>
<evidence type="ECO:0000259" key="11">
    <source>
        <dbReference type="Pfam" id="PF00694"/>
    </source>
</evidence>
<dbReference type="InterPro" id="IPR000573">
    <property type="entry name" value="AconitaseA/IPMdHydase_ssu_swvl"/>
</dbReference>
<evidence type="ECO:0000256" key="8">
    <source>
        <dbReference type="ARBA" id="ARBA00023239"/>
    </source>
</evidence>
<dbReference type="PANTHER" id="PTHR43345:SF5">
    <property type="entry name" value="3-ISOPROPYLMALATE DEHYDRATASE SMALL SUBUNIT"/>
    <property type="match status" value="1"/>
</dbReference>
<dbReference type="InterPro" id="IPR004431">
    <property type="entry name" value="3-IsopropMal_deHydase_ssu"/>
</dbReference>
<gene>
    <name evidence="10" type="primary">leuD</name>
    <name evidence="12" type="ORF">B1R32_104202</name>
</gene>
<dbReference type="NCBIfam" id="TIGR00171">
    <property type="entry name" value="leuD"/>
    <property type="match status" value="1"/>
</dbReference>
<protein>
    <recommendedName>
        <fullName evidence="10">3-isopropylmalate dehydratase small subunit</fullName>
        <ecNumber evidence="10">4.2.1.33</ecNumber>
    </recommendedName>
    <alternativeName>
        <fullName evidence="10">Alpha-IPM isomerase</fullName>
        <shortName evidence="10">IPMI</shortName>
    </alternativeName>
    <alternativeName>
        <fullName evidence="10">Isopropylmalate isomerase</fullName>
    </alternativeName>
</protein>
<dbReference type="InterPro" id="IPR015928">
    <property type="entry name" value="Aconitase/3IPM_dehydase_swvl"/>
</dbReference>
<dbReference type="Gene3D" id="3.20.19.10">
    <property type="entry name" value="Aconitase, domain 4"/>
    <property type="match status" value="1"/>
</dbReference>
<reference evidence="12 13" key="1">
    <citation type="journal article" date="2018" name="Syst. Appl. Microbiol.">
        <title>Abditibacterium utsteinense sp. nov., the first cultivated member of candidate phylum FBP, isolated from ice-free Antarctic soil samples.</title>
        <authorList>
            <person name="Tahon G."/>
            <person name="Tytgat B."/>
            <person name="Lebbe L."/>
            <person name="Carlier A."/>
            <person name="Willems A."/>
        </authorList>
    </citation>
    <scope>NUCLEOTIDE SEQUENCE [LARGE SCALE GENOMIC DNA]</scope>
    <source>
        <strain evidence="12 13">LMG 29911</strain>
    </source>
</reference>
<evidence type="ECO:0000256" key="3">
    <source>
        <dbReference type="ARBA" id="ARBA00004729"/>
    </source>
</evidence>
<dbReference type="EC" id="4.2.1.33" evidence="10"/>
<dbReference type="InParanoid" id="A0A2S8SV83"/>
<dbReference type="GO" id="GO:0009316">
    <property type="term" value="C:3-isopropylmalate dehydratase complex"/>
    <property type="evidence" value="ECO:0007669"/>
    <property type="project" value="InterPro"/>
</dbReference>
<evidence type="ECO:0000256" key="10">
    <source>
        <dbReference type="HAMAP-Rule" id="MF_01031"/>
    </source>
</evidence>
<dbReference type="GO" id="GO:0003861">
    <property type="term" value="F:3-isopropylmalate dehydratase activity"/>
    <property type="evidence" value="ECO:0007669"/>
    <property type="project" value="UniProtKB-UniRule"/>
</dbReference>
<keyword evidence="8 10" id="KW-0456">Lyase</keyword>
<dbReference type="SUPFAM" id="SSF52016">
    <property type="entry name" value="LeuD/IlvD-like"/>
    <property type="match status" value="1"/>
</dbReference>
<dbReference type="FunCoup" id="A0A2S8SV83">
    <property type="interactions" value="387"/>
</dbReference>
<comment type="catalytic activity">
    <reaction evidence="1 10">
        <text>(2R,3S)-3-isopropylmalate = (2S)-2-isopropylmalate</text>
        <dbReference type="Rhea" id="RHEA:32287"/>
        <dbReference type="ChEBI" id="CHEBI:1178"/>
        <dbReference type="ChEBI" id="CHEBI:35121"/>
        <dbReference type="EC" id="4.2.1.33"/>
    </reaction>
</comment>
<dbReference type="Proteomes" id="UP000237684">
    <property type="component" value="Unassembled WGS sequence"/>
</dbReference>
<evidence type="ECO:0000256" key="2">
    <source>
        <dbReference type="ARBA" id="ARBA00002695"/>
    </source>
</evidence>
<dbReference type="AlphaFoldDB" id="A0A2S8SV83"/>
<dbReference type="FunFam" id="3.20.19.10:FF:000003">
    <property type="entry name" value="3-isopropylmalate dehydratase small subunit"/>
    <property type="match status" value="1"/>
</dbReference>
<keyword evidence="7 10" id="KW-0028">Amino-acid biosynthesis</keyword>
<accession>A0A2S8SV83</accession>
<dbReference type="EMBL" id="NIGF01000004">
    <property type="protein sequence ID" value="PQV64703.1"/>
    <property type="molecule type" value="Genomic_DNA"/>
</dbReference>
<keyword evidence="9 10" id="KW-0100">Branched-chain amino acid biosynthesis</keyword>
<evidence type="ECO:0000256" key="9">
    <source>
        <dbReference type="ARBA" id="ARBA00023304"/>
    </source>
</evidence>
<feature type="domain" description="Aconitase A/isopropylmalate dehydratase small subunit swivel" evidence="11">
    <location>
        <begin position="1"/>
        <end position="124"/>
    </location>
</feature>
<comment type="caution">
    <text evidence="12">The sequence shown here is derived from an EMBL/GenBank/DDBJ whole genome shotgun (WGS) entry which is preliminary data.</text>
</comment>
<keyword evidence="13" id="KW-1185">Reference proteome</keyword>
<evidence type="ECO:0000256" key="1">
    <source>
        <dbReference type="ARBA" id="ARBA00000491"/>
    </source>
</evidence>
<dbReference type="Pfam" id="PF00694">
    <property type="entry name" value="Aconitase_C"/>
    <property type="match status" value="1"/>
</dbReference>
<dbReference type="NCBIfam" id="NF002458">
    <property type="entry name" value="PRK01641.1"/>
    <property type="match status" value="1"/>
</dbReference>
<evidence type="ECO:0000256" key="4">
    <source>
        <dbReference type="ARBA" id="ARBA00009845"/>
    </source>
</evidence>
<evidence type="ECO:0000313" key="13">
    <source>
        <dbReference type="Proteomes" id="UP000237684"/>
    </source>
</evidence>
<comment type="function">
    <text evidence="2 10">Catalyzes the isomerization between 2-isopropylmalate and 3-isopropylmalate, via the formation of 2-isopropylmaleate.</text>
</comment>
<name>A0A2S8SV83_9BACT</name>
<sequence length="204" mass="22912">MQPFTTLTGIAAPLDRANVDTDQIIPKQFLKRIERTGFGQFLFYDWRYEADGQTPNPEFELNNPQLRGATILVAARNFGSGSSREHAPWALDDYGFRCVIAPSFADIFYNNCFQNGILPIVLSEETTAILIQHLQAHLGMQLTIDLPAQTISGEGFVADFEIDAFRKHRLLNGLDDIGMTMQHETDITQFETTRPSFKPTLAQG</sequence>
<comment type="similarity">
    <text evidence="4 10">Belongs to the LeuD family. LeuD type 1 subfamily.</text>
</comment>